<sequence>MVMERMGLHCNQEEEQLIELSGFKEFSIMFEKDKVSLDDVKMAFSVFDENKDGFINARDLQRVHFKLGKMDLDDCKKMIGVCVGNKDPHIDFNGFLKFMERSFYYVYSFCFPFFIF</sequence>
<protein>
    <submittedName>
        <fullName evidence="1">EF-hand-containing protein</fullName>
    </submittedName>
</protein>
<dbReference type="EMBL" id="CM037022">
    <property type="protein sequence ID" value="KAH7667095.1"/>
    <property type="molecule type" value="Genomic_DNA"/>
</dbReference>
<comment type="caution">
    <text evidence="1">The sequence shown here is derived from an EMBL/GenBank/DDBJ whole genome shotgun (WGS) entry which is preliminary data.</text>
</comment>
<evidence type="ECO:0000313" key="2">
    <source>
        <dbReference type="Proteomes" id="UP000827976"/>
    </source>
</evidence>
<evidence type="ECO:0000313" key="1">
    <source>
        <dbReference type="EMBL" id="KAH7667095.1"/>
    </source>
</evidence>
<dbReference type="Proteomes" id="UP000827976">
    <property type="component" value="Chromosome 12"/>
</dbReference>
<gene>
    <name evidence="1" type="ORF">IHE45_12G037800</name>
</gene>
<reference evidence="2" key="1">
    <citation type="journal article" date="2022" name="Nat. Commun.">
        <title>Chromosome evolution and the genetic basis of agronomically important traits in greater yam.</title>
        <authorList>
            <person name="Bredeson J.V."/>
            <person name="Lyons J.B."/>
            <person name="Oniyinde I.O."/>
            <person name="Okereke N.R."/>
            <person name="Kolade O."/>
            <person name="Nnabue I."/>
            <person name="Nwadili C.O."/>
            <person name="Hribova E."/>
            <person name="Parker M."/>
            <person name="Nwogha J."/>
            <person name="Shu S."/>
            <person name="Carlson J."/>
            <person name="Kariba R."/>
            <person name="Muthemba S."/>
            <person name="Knop K."/>
            <person name="Barton G.J."/>
            <person name="Sherwood A.V."/>
            <person name="Lopez-Montes A."/>
            <person name="Asiedu R."/>
            <person name="Jamnadass R."/>
            <person name="Muchugi A."/>
            <person name="Goodstein D."/>
            <person name="Egesi C.N."/>
            <person name="Featherston J."/>
            <person name="Asfaw A."/>
            <person name="Simpson G.G."/>
            <person name="Dolezel J."/>
            <person name="Hendre P.S."/>
            <person name="Van Deynze A."/>
            <person name="Kumar P.L."/>
            <person name="Obidiegwu J.E."/>
            <person name="Bhattacharjee R."/>
            <person name="Rokhsar D.S."/>
        </authorList>
    </citation>
    <scope>NUCLEOTIDE SEQUENCE [LARGE SCALE GENOMIC DNA]</scope>
    <source>
        <strain evidence="2">cv. TDa95/00328</strain>
    </source>
</reference>
<name>A0ACB7V1J3_DIOAL</name>
<proteinExistence type="predicted"/>
<accession>A0ACB7V1J3</accession>
<keyword evidence="2" id="KW-1185">Reference proteome</keyword>
<organism evidence="1 2">
    <name type="scientific">Dioscorea alata</name>
    <name type="common">Purple yam</name>
    <dbReference type="NCBI Taxonomy" id="55571"/>
    <lineage>
        <taxon>Eukaryota</taxon>
        <taxon>Viridiplantae</taxon>
        <taxon>Streptophyta</taxon>
        <taxon>Embryophyta</taxon>
        <taxon>Tracheophyta</taxon>
        <taxon>Spermatophyta</taxon>
        <taxon>Magnoliopsida</taxon>
        <taxon>Liliopsida</taxon>
        <taxon>Dioscoreales</taxon>
        <taxon>Dioscoreaceae</taxon>
        <taxon>Dioscorea</taxon>
    </lineage>
</organism>